<keyword evidence="3 6" id="KW-0378">Hydrolase</keyword>
<comment type="similarity">
    <text evidence="6">Belongs to the peptidase M48 family.</text>
</comment>
<dbReference type="InterPro" id="IPR055518">
    <property type="entry name" value="DUF7092"/>
</dbReference>
<evidence type="ECO:0000259" key="9">
    <source>
        <dbReference type="Pfam" id="PF23368"/>
    </source>
</evidence>
<evidence type="ECO:0000256" key="4">
    <source>
        <dbReference type="ARBA" id="ARBA00022833"/>
    </source>
</evidence>
<keyword evidence="2" id="KW-0479">Metal-binding</keyword>
<gene>
    <name evidence="10" type="ORF">JQ619_26575</name>
</gene>
<dbReference type="PANTHER" id="PTHR22726">
    <property type="entry name" value="METALLOENDOPEPTIDASE OMA1"/>
    <property type="match status" value="1"/>
</dbReference>
<dbReference type="InterPro" id="IPR051156">
    <property type="entry name" value="Mito/Outer_Membr_Metalloprot"/>
</dbReference>
<reference evidence="11" key="1">
    <citation type="journal article" date="2021" name="ISME J.">
        <title>Evolutionary origin and ecological implication of a unique nif island in free-living Bradyrhizobium lineages.</title>
        <authorList>
            <person name="Tao J."/>
        </authorList>
    </citation>
    <scope>NUCLEOTIDE SEQUENCE [LARGE SCALE GENOMIC DNA]</scope>
    <source>
        <strain evidence="11">SZCCT0094</strain>
    </source>
</reference>
<keyword evidence="7" id="KW-1133">Transmembrane helix</keyword>
<evidence type="ECO:0000313" key="11">
    <source>
        <dbReference type="Proteomes" id="UP001314635"/>
    </source>
</evidence>
<dbReference type="Proteomes" id="UP001314635">
    <property type="component" value="Unassembled WGS sequence"/>
</dbReference>
<feature type="domain" description="DUF7092" evidence="9">
    <location>
        <begin position="34"/>
        <end position="109"/>
    </location>
</feature>
<comment type="caution">
    <text evidence="10">The sequence shown here is derived from an EMBL/GenBank/DDBJ whole genome shotgun (WGS) entry which is preliminary data.</text>
</comment>
<sequence length="383" mass="40796">MGSTSPASDREPTPADGVVGVTSAAQDAAPPSGPATYFDGLSNRRQTVILGLANQLVLRSPDNFVSWPYEDIRRVDGPTGTLRVSCLSASPLARLEIRDPALAAELCARCSRIDENRITRGTIARIVGWSLAAAASIVAVVLVVLPFAADRLTPLVPPRMERHLGEAAVVQIQALFGDKLCSEAAGQAAFAKLVTALRRPAGLDDGIASQVLDTPIPNAFALPGGRIFLFRGLLDKSNDPDEVAGVLAHELGHLKHRDNLRQLIHNGGSSFLIGLLFGDVTGAGAAIFASRAMIDASYSREAEQAADSFAIQVMHKLGRPTRPMGELMVRITGKEDGTLSLWASHPLSEDRLARMRAENRPTSGPPLLSAEEWRALKGICRPS</sequence>
<evidence type="ECO:0000256" key="2">
    <source>
        <dbReference type="ARBA" id="ARBA00022723"/>
    </source>
</evidence>
<dbReference type="PANTHER" id="PTHR22726:SF1">
    <property type="entry name" value="METALLOENDOPEPTIDASE OMA1, MITOCHONDRIAL"/>
    <property type="match status" value="1"/>
</dbReference>
<dbReference type="RefSeq" id="WP_172240840.1">
    <property type="nucleotide sequence ID" value="NZ_JABFDP010000028.1"/>
</dbReference>
<dbReference type="Gene3D" id="3.30.2010.10">
    <property type="entry name" value="Metalloproteases ('zincins'), catalytic domain"/>
    <property type="match status" value="1"/>
</dbReference>
<dbReference type="CDD" id="cd07332">
    <property type="entry name" value="M48C_Oma1_like"/>
    <property type="match status" value="1"/>
</dbReference>
<organism evidence="10 11">
    <name type="scientific">Bradyrhizobium denitrificans</name>
    <dbReference type="NCBI Taxonomy" id="2734912"/>
    <lineage>
        <taxon>Bacteria</taxon>
        <taxon>Pseudomonadati</taxon>
        <taxon>Pseudomonadota</taxon>
        <taxon>Alphaproteobacteria</taxon>
        <taxon>Hyphomicrobiales</taxon>
        <taxon>Nitrobacteraceae</taxon>
        <taxon>Bradyrhizobium</taxon>
    </lineage>
</organism>
<dbReference type="Pfam" id="PF01435">
    <property type="entry name" value="Peptidase_M48"/>
    <property type="match status" value="1"/>
</dbReference>
<evidence type="ECO:0000256" key="3">
    <source>
        <dbReference type="ARBA" id="ARBA00022801"/>
    </source>
</evidence>
<evidence type="ECO:0000313" key="10">
    <source>
        <dbReference type="EMBL" id="MBR1139332.1"/>
    </source>
</evidence>
<name>A0ABS5GDA6_9BRAD</name>
<evidence type="ECO:0000256" key="1">
    <source>
        <dbReference type="ARBA" id="ARBA00022670"/>
    </source>
</evidence>
<evidence type="ECO:0000259" key="8">
    <source>
        <dbReference type="Pfam" id="PF01435"/>
    </source>
</evidence>
<dbReference type="EMBL" id="JAFCLK010000028">
    <property type="protein sequence ID" value="MBR1139332.1"/>
    <property type="molecule type" value="Genomic_DNA"/>
</dbReference>
<feature type="domain" description="Peptidase M48" evidence="8">
    <location>
        <begin position="211"/>
        <end position="357"/>
    </location>
</feature>
<evidence type="ECO:0000256" key="5">
    <source>
        <dbReference type="ARBA" id="ARBA00023049"/>
    </source>
</evidence>
<evidence type="ECO:0000256" key="6">
    <source>
        <dbReference type="RuleBase" id="RU003983"/>
    </source>
</evidence>
<dbReference type="Pfam" id="PF23368">
    <property type="entry name" value="DUF7092"/>
    <property type="match status" value="1"/>
</dbReference>
<comment type="cofactor">
    <cofactor evidence="6">
        <name>Zn(2+)</name>
        <dbReference type="ChEBI" id="CHEBI:29105"/>
    </cofactor>
    <text evidence="6">Binds 1 zinc ion per subunit.</text>
</comment>
<keyword evidence="4 6" id="KW-0862">Zinc</keyword>
<keyword evidence="1 6" id="KW-0645">Protease</keyword>
<keyword evidence="7" id="KW-0812">Transmembrane</keyword>
<dbReference type="InterPro" id="IPR001915">
    <property type="entry name" value="Peptidase_M48"/>
</dbReference>
<accession>A0ABS5GDA6</accession>
<keyword evidence="5 6" id="KW-0482">Metalloprotease</keyword>
<evidence type="ECO:0000256" key="7">
    <source>
        <dbReference type="SAM" id="Phobius"/>
    </source>
</evidence>
<protein>
    <submittedName>
        <fullName evidence="10">M48 family metallopeptidase</fullName>
    </submittedName>
</protein>
<feature type="transmembrane region" description="Helical" evidence="7">
    <location>
        <begin position="126"/>
        <end position="149"/>
    </location>
</feature>
<keyword evidence="7" id="KW-0472">Membrane</keyword>
<keyword evidence="11" id="KW-1185">Reference proteome</keyword>
<proteinExistence type="inferred from homology"/>